<feature type="domain" description="Methyl-accepting transducer" evidence="11">
    <location>
        <begin position="330"/>
        <end position="580"/>
    </location>
</feature>
<dbReference type="SMART" id="SM00283">
    <property type="entry name" value="MA"/>
    <property type="match status" value="1"/>
</dbReference>
<evidence type="ECO:0000256" key="9">
    <source>
        <dbReference type="PROSITE-ProRule" id="PRU00284"/>
    </source>
</evidence>
<dbReference type="Pfam" id="PF17200">
    <property type="entry name" value="sCache_2"/>
    <property type="match status" value="1"/>
</dbReference>
<dbReference type="Pfam" id="PF00672">
    <property type="entry name" value="HAMP"/>
    <property type="match status" value="1"/>
</dbReference>
<evidence type="ECO:0000259" key="13">
    <source>
        <dbReference type="PROSITE" id="PS50885"/>
    </source>
</evidence>
<keyword evidence="2" id="KW-1003">Cell membrane</keyword>
<evidence type="ECO:0000259" key="11">
    <source>
        <dbReference type="PROSITE" id="PS50111"/>
    </source>
</evidence>
<dbReference type="PROSITE" id="PS50111">
    <property type="entry name" value="CHEMOTAXIS_TRANSDUC_2"/>
    <property type="match status" value="1"/>
</dbReference>
<evidence type="ECO:0000256" key="2">
    <source>
        <dbReference type="ARBA" id="ARBA00022475"/>
    </source>
</evidence>
<evidence type="ECO:0000313" key="14">
    <source>
        <dbReference type="EMBL" id="RJF83513.1"/>
    </source>
</evidence>
<comment type="subcellular location">
    <subcellularLocation>
        <location evidence="1">Cell inner membrane</location>
        <topology evidence="1">Multi-pass membrane protein</topology>
    </subcellularLocation>
</comment>
<name>A0A418W0H6_9PROT</name>
<evidence type="ECO:0000256" key="1">
    <source>
        <dbReference type="ARBA" id="ARBA00004429"/>
    </source>
</evidence>
<gene>
    <name evidence="14" type="ORF">D3877_02300</name>
</gene>
<dbReference type="PROSITE" id="PS50885">
    <property type="entry name" value="HAMP"/>
    <property type="match status" value="1"/>
</dbReference>
<reference evidence="14 15" key="1">
    <citation type="submission" date="2018-09" db="EMBL/GenBank/DDBJ databases">
        <authorList>
            <person name="Zhu H."/>
        </authorList>
    </citation>
    <scope>NUCLEOTIDE SEQUENCE [LARGE SCALE GENOMIC DNA]</scope>
    <source>
        <strain evidence="14 15">K2W22B-5</strain>
    </source>
</reference>
<dbReference type="Gene3D" id="1.10.8.500">
    <property type="entry name" value="HAMP domain in histidine kinase"/>
    <property type="match status" value="1"/>
</dbReference>
<dbReference type="AlphaFoldDB" id="A0A418W0H6"/>
<evidence type="ECO:0000259" key="12">
    <source>
        <dbReference type="PROSITE" id="PS50192"/>
    </source>
</evidence>
<comment type="caution">
    <text evidence="14">The sequence shown here is derived from an EMBL/GenBank/DDBJ whole genome shotgun (WGS) entry which is preliminary data.</text>
</comment>
<accession>A0A418W0H6</accession>
<feature type="domain" description="HAMP" evidence="13">
    <location>
        <begin position="243"/>
        <end position="296"/>
    </location>
</feature>
<comment type="similarity">
    <text evidence="8">Belongs to the methyl-accepting chemotaxis (MCP) protein family.</text>
</comment>
<evidence type="ECO:0000256" key="3">
    <source>
        <dbReference type="ARBA" id="ARBA00022519"/>
    </source>
</evidence>
<evidence type="ECO:0000256" key="6">
    <source>
        <dbReference type="ARBA" id="ARBA00023136"/>
    </source>
</evidence>
<evidence type="ECO:0000256" key="8">
    <source>
        <dbReference type="ARBA" id="ARBA00029447"/>
    </source>
</evidence>
<sequence length="593" mass="62866">MISRMTSGEFERNSQQTIVLKQKIPRPAEGAMRISVHSIRAKLLILQGLFIVAILAAGVWSAYAKRAMMVAGYENSIRAVVESSLTILKSYDERAAKGEFSKEEAQKRVKDTLRPLRFSGNEYMFAYEYDGTNMFHPIRPDVEGTRKLAEFKDINGVFVVKELARLSRGGGGFLTYHFPKATGTEPQPKLVYTVAYEPWGWLLATGVYIDDVDAAFRSVLLETLAATIVGALLLGGLGFRMVSSISTGLNRLSDATGSIAKGDLSTKVEGADRRDEVGTLAQSVEILRQTAIEATQLRANQAAMESQSAAERRAAMIRFADDFERTVGGLVRSVADAAGKLTATSSAMSGGAEQTTRLMDSAAQASGHTSDNVNAVAEATEQLAGSIREIAQQVAESTAGSSRAVEDVRRTYQLIEQLDSVAKRTVEVVDLIRSIAAQTNLLALNATIEAARAGEAGKGFAVVASEVKNLANQTAKATDDVQAQIEAMTSATASVVEAMRGVGGVIETVNSVASSISAAIEEQGAATRNISANVNEAAQGVASVSNSLTMVCSHATATGSASAEVAAAARAVSSQSERMQAEVSTFLSRIRQG</sequence>
<dbReference type="GO" id="GO:0005886">
    <property type="term" value="C:plasma membrane"/>
    <property type="evidence" value="ECO:0007669"/>
    <property type="project" value="UniProtKB-SubCell"/>
</dbReference>
<dbReference type="GO" id="GO:0007165">
    <property type="term" value="P:signal transduction"/>
    <property type="evidence" value="ECO:0007669"/>
    <property type="project" value="UniProtKB-KW"/>
</dbReference>
<dbReference type="CDD" id="cd06225">
    <property type="entry name" value="HAMP"/>
    <property type="match status" value="1"/>
</dbReference>
<dbReference type="PANTHER" id="PTHR32089:SF112">
    <property type="entry name" value="LYSOZYME-LIKE PROTEIN-RELATED"/>
    <property type="match status" value="1"/>
</dbReference>
<proteinExistence type="inferred from homology"/>
<keyword evidence="7 9" id="KW-0807">Transducer</keyword>
<dbReference type="Gene3D" id="1.10.287.950">
    <property type="entry name" value="Methyl-accepting chemotaxis protein"/>
    <property type="match status" value="1"/>
</dbReference>
<dbReference type="InterPro" id="IPR000727">
    <property type="entry name" value="T_SNARE_dom"/>
</dbReference>
<evidence type="ECO:0000256" key="10">
    <source>
        <dbReference type="SAM" id="Phobius"/>
    </source>
</evidence>
<dbReference type="Proteomes" id="UP000283458">
    <property type="component" value="Unassembled WGS sequence"/>
</dbReference>
<evidence type="ECO:0000313" key="15">
    <source>
        <dbReference type="Proteomes" id="UP000283458"/>
    </source>
</evidence>
<keyword evidence="3" id="KW-0997">Cell inner membrane</keyword>
<organism evidence="14 15">
    <name type="scientific">Azospirillum cavernae</name>
    <dbReference type="NCBI Taxonomy" id="2320860"/>
    <lineage>
        <taxon>Bacteria</taxon>
        <taxon>Pseudomonadati</taxon>
        <taxon>Pseudomonadota</taxon>
        <taxon>Alphaproteobacteria</taxon>
        <taxon>Rhodospirillales</taxon>
        <taxon>Azospirillaceae</taxon>
        <taxon>Azospirillum</taxon>
    </lineage>
</organism>
<dbReference type="EMBL" id="QYUL01000001">
    <property type="protein sequence ID" value="RJF83513.1"/>
    <property type="molecule type" value="Genomic_DNA"/>
</dbReference>
<keyword evidence="5 10" id="KW-1133">Transmembrane helix</keyword>
<dbReference type="PANTHER" id="PTHR32089">
    <property type="entry name" value="METHYL-ACCEPTING CHEMOTAXIS PROTEIN MCPB"/>
    <property type="match status" value="1"/>
</dbReference>
<dbReference type="SMART" id="SM00304">
    <property type="entry name" value="HAMP"/>
    <property type="match status" value="1"/>
</dbReference>
<evidence type="ECO:0000256" key="7">
    <source>
        <dbReference type="ARBA" id="ARBA00023224"/>
    </source>
</evidence>
<dbReference type="SUPFAM" id="SSF58104">
    <property type="entry name" value="Methyl-accepting chemotaxis protein (MCP) signaling domain"/>
    <property type="match status" value="1"/>
</dbReference>
<dbReference type="SMART" id="SM01049">
    <property type="entry name" value="Cache_2"/>
    <property type="match status" value="1"/>
</dbReference>
<protein>
    <submittedName>
        <fullName evidence="14">HAMP domain-containing protein</fullName>
    </submittedName>
</protein>
<dbReference type="Gene3D" id="3.30.450.20">
    <property type="entry name" value="PAS domain"/>
    <property type="match status" value="1"/>
</dbReference>
<dbReference type="InterPro" id="IPR033480">
    <property type="entry name" value="sCache_2"/>
</dbReference>
<dbReference type="InterPro" id="IPR004089">
    <property type="entry name" value="MCPsignal_dom"/>
</dbReference>
<feature type="transmembrane region" description="Helical" evidence="10">
    <location>
        <begin position="43"/>
        <end position="63"/>
    </location>
</feature>
<dbReference type="PROSITE" id="PS50192">
    <property type="entry name" value="T_SNARE"/>
    <property type="match status" value="1"/>
</dbReference>
<feature type="domain" description="T-SNARE coiled-coil homology" evidence="12">
    <location>
        <begin position="489"/>
        <end position="551"/>
    </location>
</feature>
<evidence type="ECO:0000256" key="5">
    <source>
        <dbReference type="ARBA" id="ARBA00022989"/>
    </source>
</evidence>
<keyword evidence="6 10" id="KW-0472">Membrane</keyword>
<keyword evidence="4 10" id="KW-0812">Transmembrane</keyword>
<evidence type="ECO:0000256" key="4">
    <source>
        <dbReference type="ARBA" id="ARBA00022692"/>
    </source>
</evidence>
<dbReference type="InterPro" id="IPR003660">
    <property type="entry name" value="HAMP_dom"/>
</dbReference>
<keyword evidence="15" id="KW-1185">Reference proteome</keyword>
<dbReference type="Pfam" id="PF00015">
    <property type="entry name" value="MCPsignal"/>
    <property type="match status" value="1"/>
</dbReference>